<evidence type="ECO:0000256" key="3">
    <source>
        <dbReference type="ARBA" id="ARBA00022763"/>
    </source>
</evidence>
<evidence type="ECO:0000256" key="2">
    <source>
        <dbReference type="ARBA" id="ARBA00022759"/>
    </source>
</evidence>
<keyword evidence="1 6" id="KW-0540">Nuclease</keyword>
<evidence type="ECO:0000256" key="6">
    <source>
        <dbReference type="PIRNR" id="PIRNR018267"/>
    </source>
</evidence>
<dbReference type="EMBL" id="JABEVQ010000001">
    <property type="protein sequence ID" value="NWN90398.1"/>
    <property type="molecule type" value="Genomic_DNA"/>
</dbReference>
<comment type="caution">
    <text evidence="7">The sequence shown here is derived from an EMBL/GenBank/DDBJ whole genome shotgun (WGS) entry which is preliminary data.</text>
</comment>
<keyword evidence="5 6" id="KW-0234">DNA repair</keyword>
<keyword evidence="4 6" id="KW-0378">Hydrolase</keyword>
<keyword evidence="3 6" id="KW-0227">DNA damage</keyword>
<dbReference type="Pfam" id="PF03852">
    <property type="entry name" value="Vsr"/>
    <property type="match status" value="1"/>
</dbReference>
<dbReference type="AlphaFoldDB" id="A0A851HWJ9"/>
<dbReference type="Gene3D" id="3.40.960.10">
    <property type="entry name" value="VSR Endonuclease"/>
    <property type="match status" value="1"/>
</dbReference>
<dbReference type="InterPro" id="IPR004603">
    <property type="entry name" value="DNA_mismatch_endonuc_vsr"/>
</dbReference>
<organism evidence="7 8">
    <name type="scientific">Marinobacter adhaerens</name>
    <dbReference type="NCBI Taxonomy" id="1033846"/>
    <lineage>
        <taxon>Bacteria</taxon>
        <taxon>Pseudomonadati</taxon>
        <taxon>Pseudomonadota</taxon>
        <taxon>Gammaproteobacteria</taxon>
        <taxon>Pseudomonadales</taxon>
        <taxon>Marinobacteraceae</taxon>
        <taxon>Marinobacter</taxon>
    </lineage>
</organism>
<comment type="similarity">
    <text evidence="6">Belongs to the vsr family.</text>
</comment>
<accession>A0A851HWJ9</accession>
<evidence type="ECO:0000256" key="1">
    <source>
        <dbReference type="ARBA" id="ARBA00022722"/>
    </source>
</evidence>
<dbReference type="GO" id="GO:0006298">
    <property type="term" value="P:mismatch repair"/>
    <property type="evidence" value="ECO:0007669"/>
    <property type="project" value="UniProtKB-UniRule"/>
</dbReference>
<proteinExistence type="inferred from homology"/>
<protein>
    <recommendedName>
        <fullName evidence="6">Very short patch repair endonuclease</fullName>
        <ecNumber evidence="6">3.1.-.-</ecNumber>
    </recommendedName>
</protein>
<dbReference type="CDD" id="cd00221">
    <property type="entry name" value="Vsr"/>
    <property type="match status" value="1"/>
</dbReference>
<keyword evidence="8" id="KW-1185">Reference proteome</keyword>
<gene>
    <name evidence="7" type="primary">vsr</name>
    <name evidence="7" type="ORF">HLV39_02650</name>
</gene>
<dbReference type="GO" id="GO:0016787">
    <property type="term" value="F:hydrolase activity"/>
    <property type="evidence" value="ECO:0007669"/>
    <property type="project" value="UniProtKB-KW"/>
</dbReference>
<evidence type="ECO:0000256" key="4">
    <source>
        <dbReference type="ARBA" id="ARBA00022801"/>
    </source>
</evidence>
<sequence length="145" mass="16856">MNETPEQRRRTMKAVRSRDTKPEMVVRRFLHAKGLRYRLHGRDLPGSPDIVFPGKKLVVFVHGCFWHQHPGCPASSRPKTNTEYWDKKLDRNVERDFSVINSLEQQGWSVKIVWECQIKNNMKLEELASDIKSAPVKSAKSTKLN</sequence>
<evidence type="ECO:0000313" key="8">
    <source>
        <dbReference type="Proteomes" id="UP000536442"/>
    </source>
</evidence>
<evidence type="ECO:0000256" key="5">
    <source>
        <dbReference type="ARBA" id="ARBA00023204"/>
    </source>
</evidence>
<reference evidence="7 8" key="1">
    <citation type="submission" date="2020-03" db="EMBL/GenBank/DDBJ databases">
        <title>Metagenomic, metatranscriptomic, and metabolomic analyses revealed the key microbes and metabolic features during the fermentation of ganjang, Korean traditional soy sauce.</title>
        <authorList>
            <person name="Chun B.H."/>
            <person name="Jeon C.O."/>
        </authorList>
    </citation>
    <scope>NUCLEOTIDE SEQUENCE [LARGE SCALE GENOMIC DNA]</scope>
    <source>
        <strain evidence="7 8">KG14</strain>
    </source>
</reference>
<dbReference type="NCBIfam" id="TIGR00632">
    <property type="entry name" value="vsr"/>
    <property type="match status" value="1"/>
</dbReference>
<dbReference type="Proteomes" id="UP000536442">
    <property type="component" value="Unassembled WGS sequence"/>
</dbReference>
<comment type="function">
    <text evidence="6">May nick specific sequences that contain T:G mispairs resulting from m5C-deamination.</text>
</comment>
<keyword evidence="2 6" id="KW-0255">Endonuclease</keyword>
<dbReference type="InterPro" id="IPR011335">
    <property type="entry name" value="Restrct_endonuc-II-like"/>
</dbReference>
<dbReference type="GO" id="GO:0004519">
    <property type="term" value="F:endonuclease activity"/>
    <property type="evidence" value="ECO:0007669"/>
    <property type="project" value="UniProtKB-KW"/>
</dbReference>
<evidence type="ECO:0000313" key="7">
    <source>
        <dbReference type="EMBL" id="NWN90398.1"/>
    </source>
</evidence>
<name>A0A851HWJ9_9GAMM</name>
<dbReference type="PIRSF" id="PIRSF018267">
    <property type="entry name" value="VSR_endonuc"/>
    <property type="match status" value="1"/>
</dbReference>
<dbReference type="SUPFAM" id="SSF52980">
    <property type="entry name" value="Restriction endonuclease-like"/>
    <property type="match status" value="1"/>
</dbReference>
<dbReference type="EC" id="3.1.-.-" evidence="6"/>